<feature type="transmembrane region" description="Helical" evidence="1">
    <location>
        <begin position="197"/>
        <end position="218"/>
    </location>
</feature>
<dbReference type="PATRIC" id="fig|134601.6.peg.1978"/>
<feature type="transmembrane region" description="Helical" evidence="1">
    <location>
        <begin position="122"/>
        <end position="144"/>
    </location>
</feature>
<feature type="transmembrane region" description="Helical" evidence="1">
    <location>
        <begin position="289"/>
        <end position="314"/>
    </location>
</feature>
<feature type="transmembrane region" description="Helical" evidence="1">
    <location>
        <begin position="238"/>
        <end position="260"/>
    </location>
</feature>
<dbReference type="Proteomes" id="UP000062255">
    <property type="component" value="Chromosome"/>
</dbReference>
<evidence type="ECO:0000313" key="3">
    <source>
        <dbReference type="Proteomes" id="UP000062255"/>
    </source>
</evidence>
<feature type="transmembrane region" description="Helical" evidence="1">
    <location>
        <begin position="364"/>
        <end position="387"/>
    </location>
</feature>
<dbReference type="OrthoDB" id="9787548at2"/>
<accession>A0A0K0X3Z4</accession>
<dbReference type="STRING" id="134601.AFA91_09495"/>
<keyword evidence="1" id="KW-1133">Transmembrane helix</keyword>
<reference evidence="2 3" key="1">
    <citation type="submission" date="2015-07" db="EMBL/GenBank/DDBJ databases">
        <title>Complete genome sequence of Mycobacterium goodii X7B, a facultative thermophilic biodesulfurizing bacterium.</title>
        <authorList>
            <person name="Yu B."/>
            <person name="Li F."/>
            <person name="Xu P."/>
        </authorList>
    </citation>
    <scope>NUCLEOTIDE SEQUENCE [LARGE SCALE GENOMIC DNA]</scope>
    <source>
        <strain evidence="2 3">X7B</strain>
    </source>
</reference>
<feature type="transmembrane region" description="Helical" evidence="1">
    <location>
        <begin position="399"/>
        <end position="417"/>
    </location>
</feature>
<evidence type="ECO:0000313" key="2">
    <source>
        <dbReference type="EMBL" id="AKS32062.1"/>
    </source>
</evidence>
<feature type="transmembrane region" description="Helical" evidence="1">
    <location>
        <begin position="87"/>
        <end position="110"/>
    </location>
</feature>
<evidence type="ECO:0008006" key="4">
    <source>
        <dbReference type="Google" id="ProtNLM"/>
    </source>
</evidence>
<protein>
    <recommendedName>
        <fullName evidence="4">Divalent metal cation transporter</fullName>
    </recommendedName>
</protein>
<dbReference type="RefSeq" id="WP_049744482.1">
    <property type="nucleotide sequence ID" value="NZ_CP012150.1"/>
</dbReference>
<dbReference type="AlphaFoldDB" id="A0A0K0X3Z4"/>
<feature type="transmembrane region" description="Helical" evidence="1">
    <location>
        <begin position="156"/>
        <end position="177"/>
    </location>
</feature>
<feature type="transmembrane region" description="Helical" evidence="1">
    <location>
        <begin position="339"/>
        <end position="358"/>
    </location>
</feature>
<dbReference type="EMBL" id="CP012150">
    <property type="protein sequence ID" value="AKS32062.1"/>
    <property type="molecule type" value="Genomic_DNA"/>
</dbReference>
<dbReference type="KEGG" id="mgo:AFA91_09495"/>
<organism evidence="2 3">
    <name type="scientific">Mycolicibacterium goodii</name>
    <name type="common">Mycobacterium goodii</name>
    <dbReference type="NCBI Taxonomy" id="134601"/>
    <lineage>
        <taxon>Bacteria</taxon>
        <taxon>Bacillati</taxon>
        <taxon>Actinomycetota</taxon>
        <taxon>Actinomycetes</taxon>
        <taxon>Mycobacteriales</taxon>
        <taxon>Mycobacteriaceae</taxon>
        <taxon>Mycolicibacterium</taxon>
    </lineage>
</organism>
<feature type="transmembrane region" description="Helical" evidence="1">
    <location>
        <begin position="45"/>
        <end position="66"/>
    </location>
</feature>
<sequence length="426" mass="44818">MVGTKEDVRRRGAGLWHTIALFGPGLALAATSVGAGDMVSTLEGAGSFGMGLVWVAVVGVLIKFVLTEASGRLQLAGPTTLLSKIGSVHIAFAWLFLIVVLVMTTLYGAALGSVAALALKMMIPALPIIPTTVAMVLVSGAIVYVGKWERFEKYMVAFAVVMFLGVIVMAVVAAGAMEDPSTIVDSLRISIPDGSMPAALAMIGGVGGSATIAIYAYWVRDKGWTTTDQLRSMRKDAALSYVAVLVFMVSMSVVGTALVFGTGMSLSGPAELEALGGPLGAAFGEVVKVGFFVTFFVVVFSSLVGGFNGFCYMLSDCIRVVRRVPDADADRYIRPQGRLFNLVLAGQVIAPLVIMFTGRPVQLVLAYAISGAFFLPVLIVAFLILLNRKSVPAQLRNRLAVNVVLGLSLLLFGWLAVTDLIGRIAG</sequence>
<gene>
    <name evidence="2" type="ORF">AFA91_09495</name>
</gene>
<dbReference type="NCBIfam" id="NF037982">
    <property type="entry name" value="Nramp_1"/>
    <property type="match status" value="2"/>
</dbReference>
<keyword evidence="1" id="KW-0812">Transmembrane</keyword>
<proteinExistence type="predicted"/>
<keyword evidence="1" id="KW-0472">Membrane</keyword>
<evidence type="ECO:0000256" key="1">
    <source>
        <dbReference type="SAM" id="Phobius"/>
    </source>
</evidence>
<name>A0A0K0X3Z4_MYCGD</name>